<dbReference type="EMBL" id="CP038437">
    <property type="protein sequence ID" value="QEM81703.1"/>
    <property type="molecule type" value="Genomic_DNA"/>
</dbReference>
<proteinExistence type="predicted"/>
<dbReference type="AlphaFoldDB" id="A0A5C1NGD8"/>
<sequence>MPYNYRGGWELREIEFKLCRKHPVIAAKMTNGNETISPSIELPENYKSLTLWDVIDLLWREAPRELP</sequence>
<dbReference type="KEGG" id="hbh:E4T21_09205"/>
<protein>
    <submittedName>
        <fullName evidence="1">Uncharacterized protein</fullName>
    </submittedName>
</protein>
<dbReference type="RefSeq" id="WP_149284714.1">
    <property type="nucleotide sequence ID" value="NZ_CP038437.2"/>
</dbReference>
<name>A0A5C1NGD8_9GAMM</name>
<accession>A0A5C1NGD8</accession>
<reference evidence="1" key="1">
    <citation type="submission" date="2021-02" db="EMBL/GenBank/DDBJ databases">
        <title>Strain Y2R2, a novel species of the genus Halomonas.</title>
        <authorList>
            <person name="Huang H."/>
        </authorList>
    </citation>
    <scope>NUCLEOTIDE SEQUENCE</scope>
    <source>
        <strain evidence="1">Y2R2</strain>
    </source>
</reference>
<evidence type="ECO:0000313" key="2">
    <source>
        <dbReference type="Proteomes" id="UP000324285"/>
    </source>
</evidence>
<evidence type="ECO:0000313" key="1">
    <source>
        <dbReference type="EMBL" id="QEM81703.1"/>
    </source>
</evidence>
<organism evidence="1 2">
    <name type="scientific">Halomonas binhaiensis</name>
    <dbReference type="NCBI Taxonomy" id="2562282"/>
    <lineage>
        <taxon>Bacteria</taxon>
        <taxon>Pseudomonadati</taxon>
        <taxon>Pseudomonadota</taxon>
        <taxon>Gammaproteobacteria</taxon>
        <taxon>Oceanospirillales</taxon>
        <taxon>Halomonadaceae</taxon>
        <taxon>Halomonas</taxon>
    </lineage>
</organism>
<dbReference type="Proteomes" id="UP000324285">
    <property type="component" value="Chromosome"/>
</dbReference>
<gene>
    <name evidence="1" type="ORF">E4T21_09205</name>
</gene>
<keyword evidence="2" id="KW-1185">Reference proteome</keyword>